<evidence type="ECO:0000313" key="3">
    <source>
        <dbReference type="Proteomes" id="UP000198769"/>
    </source>
</evidence>
<dbReference type="AlphaFoldDB" id="A0A1I4VXK6"/>
<organism evidence="2 3">
    <name type="scientific">Chryseobacterium oleae</name>
    <dbReference type="NCBI Taxonomy" id="491207"/>
    <lineage>
        <taxon>Bacteria</taxon>
        <taxon>Pseudomonadati</taxon>
        <taxon>Bacteroidota</taxon>
        <taxon>Flavobacteriia</taxon>
        <taxon>Flavobacteriales</taxon>
        <taxon>Weeksellaceae</taxon>
        <taxon>Chryseobacterium group</taxon>
        <taxon>Chryseobacterium</taxon>
    </lineage>
</organism>
<gene>
    <name evidence="2" type="ORF">SAMN05421594_0718</name>
</gene>
<feature type="transmembrane region" description="Helical" evidence="1">
    <location>
        <begin position="28"/>
        <end position="48"/>
    </location>
</feature>
<keyword evidence="1" id="KW-0812">Transmembrane</keyword>
<keyword evidence="1" id="KW-0472">Membrane</keyword>
<protein>
    <submittedName>
        <fullName evidence="2">Uncharacterized protein</fullName>
    </submittedName>
</protein>
<feature type="transmembrane region" description="Helical" evidence="1">
    <location>
        <begin position="162"/>
        <end position="185"/>
    </location>
</feature>
<proteinExistence type="predicted"/>
<name>A0A1I4VXK6_CHROL</name>
<dbReference type="OrthoDB" id="1263567at2"/>
<keyword evidence="1" id="KW-1133">Transmembrane helix</keyword>
<accession>A0A1I4VXK6</accession>
<sequence>MEFYQDYSDFLGKNNINNTITTLKKNKYWDLSLLFLALIGTFISILSFANESQSIIESPSVIFKIKSFYFLIVILLTIYIVIVVERIKLFKNVRDNVGYLRQNMLDVILHGVDWNSIIIKTYWYHKLYDVYSIVSNEKIEFFRAEIDRGLANRSEPKFPIDLSNFLSMGSVLVSCISFLLLTFGINGKEQQIIIVLLFLLMSPLFLMFAMNLRDNFNEKKNDYQKMKDYSSAMSYILDRRKLNDLPVQRLEEQENIS</sequence>
<evidence type="ECO:0000256" key="1">
    <source>
        <dbReference type="SAM" id="Phobius"/>
    </source>
</evidence>
<keyword evidence="3" id="KW-1185">Reference proteome</keyword>
<evidence type="ECO:0000313" key="2">
    <source>
        <dbReference type="EMBL" id="SFN05983.1"/>
    </source>
</evidence>
<dbReference type="Proteomes" id="UP000198769">
    <property type="component" value="Unassembled WGS sequence"/>
</dbReference>
<dbReference type="RefSeq" id="WP_090023015.1">
    <property type="nucleotide sequence ID" value="NZ_FOVD01000001.1"/>
</dbReference>
<feature type="transmembrane region" description="Helical" evidence="1">
    <location>
        <begin position="68"/>
        <end position="84"/>
    </location>
</feature>
<feature type="transmembrane region" description="Helical" evidence="1">
    <location>
        <begin position="191"/>
        <end position="210"/>
    </location>
</feature>
<reference evidence="3" key="1">
    <citation type="submission" date="2016-10" db="EMBL/GenBank/DDBJ databases">
        <authorList>
            <person name="Varghese N."/>
            <person name="Submissions S."/>
        </authorList>
    </citation>
    <scope>NUCLEOTIDE SEQUENCE [LARGE SCALE GENOMIC DNA]</scope>
    <source>
        <strain evidence="3">DSM 25575</strain>
    </source>
</reference>
<dbReference type="EMBL" id="FOVD01000001">
    <property type="protein sequence ID" value="SFN05983.1"/>
    <property type="molecule type" value="Genomic_DNA"/>
</dbReference>